<dbReference type="OrthoDB" id="680421at2"/>
<dbReference type="RefSeq" id="WP_111374056.1">
    <property type="nucleotide sequence ID" value="NZ_CP029480.1"/>
</dbReference>
<organism evidence="2 3">
    <name type="scientific">Arcticibacterium luteifluviistationis</name>
    <dbReference type="NCBI Taxonomy" id="1784714"/>
    <lineage>
        <taxon>Bacteria</taxon>
        <taxon>Pseudomonadati</taxon>
        <taxon>Bacteroidota</taxon>
        <taxon>Cytophagia</taxon>
        <taxon>Cytophagales</taxon>
        <taxon>Leadbetterellaceae</taxon>
        <taxon>Arcticibacterium</taxon>
    </lineage>
</organism>
<keyword evidence="3" id="KW-1185">Reference proteome</keyword>
<dbReference type="PROSITE" id="PS50042">
    <property type="entry name" value="CNMP_BINDING_3"/>
    <property type="match status" value="1"/>
</dbReference>
<evidence type="ECO:0000259" key="1">
    <source>
        <dbReference type="PROSITE" id="PS50042"/>
    </source>
</evidence>
<protein>
    <recommendedName>
        <fullName evidence="1">Cyclic nucleotide-binding domain-containing protein</fullName>
    </recommendedName>
</protein>
<gene>
    <name evidence="2" type="ORF">DJ013_21875</name>
</gene>
<dbReference type="InterPro" id="IPR018490">
    <property type="entry name" value="cNMP-bd_dom_sf"/>
</dbReference>
<evidence type="ECO:0000313" key="3">
    <source>
        <dbReference type="Proteomes" id="UP000249873"/>
    </source>
</evidence>
<evidence type="ECO:0000313" key="2">
    <source>
        <dbReference type="EMBL" id="AWW00690.1"/>
    </source>
</evidence>
<dbReference type="Pfam" id="PF00027">
    <property type="entry name" value="cNMP_binding"/>
    <property type="match status" value="1"/>
</dbReference>
<feature type="domain" description="Cyclic nucleotide-binding" evidence="1">
    <location>
        <begin position="13"/>
        <end position="80"/>
    </location>
</feature>
<dbReference type="SUPFAM" id="SSF51206">
    <property type="entry name" value="cAMP-binding domain-like"/>
    <property type="match status" value="1"/>
</dbReference>
<dbReference type="CDD" id="cd00038">
    <property type="entry name" value="CAP_ED"/>
    <property type="match status" value="1"/>
</dbReference>
<proteinExistence type="predicted"/>
<dbReference type="EMBL" id="CP029480">
    <property type="protein sequence ID" value="AWW00690.1"/>
    <property type="molecule type" value="Genomic_DNA"/>
</dbReference>
<accession>A0A2Z4GH92</accession>
<dbReference type="Proteomes" id="UP000249873">
    <property type="component" value="Chromosome"/>
</dbReference>
<dbReference type="InterPro" id="IPR000595">
    <property type="entry name" value="cNMP-bd_dom"/>
</dbReference>
<dbReference type="InterPro" id="IPR014710">
    <property type="entry name" value="RmlC-like_jellyroll"/>
</dbReference>
<reference evidence="2 3" key="1">
    <citation type="submission" date="2018-05" db="EMBL/GenBank/DDBJ databases">
        <title>Complete genome sequence of Arcticibacterium luteifluviistationis SM1504T, a cytophagaceae bacterium isolated from Arctic surface seawater.</title>
        <authorList>
            <person name="Li Y."/>
            <person name="Qin Q.-L."/>
        </authorList>
    </citation>
    <scope>NUCLEOTIDE SEQUENCE [LARGE SCALE GENOMIC DNA]</scope>
    <source>
        <strain evidence="2 3">SM1504</strain>
    </source>
</reference>
<dbReference type="AlphaFoldDB" id="A0A2Z4GH92"/>
<name>A0A2Z4GH92_9BACT</name>
<sequence>MDSLHTILADSFHFQNEEVIEIIRLFKPVNYPKHSFLVQQGEMSENIFYINKGLAREFFTYDEERDEDNTIQFMKEGEFYFANNSLLEIQKSKCFTQALEPVKALVLSKDVLKENSLRLPFINRLAFLILKETVIRQEKRTDIYMRFRKGTDRYRLFLESFPNLNHRISDKFIASYLQMNSSTLSRIRRQKA</sequence>
<dbReference type="KEGG" id="als:DJ013_21875"/>
<dbReference type="Gene3D" id="2.60.120.10">
    <property type="entry name" value="Jelly Rolls"/>
    <property type="match status" value="1"/>
</dbReference>